<keyword evidence="2" id="KW-0238">DNA-binding</keyword>
<evidence type="ECO:0000256" key="2">
    <source>
        <dbReference type="ARBA" id="ARBA00023125"/>
    </source>
</evidence>
<accession>A0A1G6UI56</accession>
<dbReference type="PANTHER" id="PTHR43132:SF2">
    <property type="entry name" value="ARSENICAL RESISTANCE OPERON REPRESSOR ARSR-RELATED"/>
    <property type="match status" value="1"/>
</dbReference>
<dbReference type="NCBIfam" id="NF033788">
    <property type="entry name" value="HTH_metalloreg"/>
    <property type="match status" value="1"/>
</dbReference>
<dbReference type="InterPro" id="IPR036388">
    <property type="entry name" value="WH-like_DNA-bd_sf"/>
</dbReference>
<evidence type="ECO:0000256" key="3">
    <source>
        <dbReference type="ARBA" id="ARBA00023163"/>
    </source>
</evidence>
<name>A0A1G6UI56_9PROT</name>
<sequence length="98" mass="10502">MKDETAASVFASLGNPARLAVLRLLVRAGTDGMNVGQLQKHLDIPASTLAHHISHLVRAGTIRQERQGREVINIADFETLGQVATFLTADCCAGVPLR</sequence>
<dbReference type="GO" id="GO:0003677">
    <property type="term" value="F:DNA binding"/>
    <property type="evidence" value="ECO:0007669"/>
    <property type="project" value="UniProtKB-KW"/>
</dbReference>
<organism evidence="5 6">
    <name type="scientific">Kordiimonas lacus</name>
    <dbReference type="NCBI Taxonomy" id="637679"/>
    <lineage>
        <taxon>Bacteria</taxon>
        <taxon>Pseudomonadati</taxon>
        <taxon>Pseudomonadota</taxon>
        <taxon>Alphaproteobacteria</taxon>
        <taxon>Kordiimonadales</taxon>
        <taxon>Kordiimonadaceae</taxon>
        <taxon>Kordiimonas</taxon>
    </lineage>
</organism>
<keyword evidence="6" id="KW-1185">Reference proteome</keyword>
<dbReference type="InterPro" id="IPR051011">
    <property type="entry name" value="Metal_resp_trans_reg"/>
</dbReference>
<dbReference type="InterPro" id="IPR011991">
    <property type="entry name" value="ArsR-like_HTH"/>
</dbReference>
<dbReference type="OrthoDB" id="9804742at2"/>
<dbReference type="PANTHER" id="PTHR43132">
    <property type="entry name" value="ARSENICAL RESISTANCE OPERON REPRESSOR ARSR-RELATED"/>
    <property type="match status" value="1"/>
</dbReference>
<dbReference type="Pfam" id="PF12840">
    <property type="entry name" value="HTH_20"/>
    <property type="match status" value="1"/>
</dbReference>
<proteinExistence type="predicted"/>
<keyword evidence="1" id="KW-0805">Transcription regulation</keyword>
<dbReference type="InterPro" id="IPR001845">
    <property type="entry name" value="HTH_ArsR_DNA-bd_dom"/>
</dbReference>
<evidence type="ECO:0000313" key="6">
    <source>
        <dbReference type="Proteomes" id="UP000183685"/>
    </source>
</evidence>
<dbReference type="Proteomes" id="UP000183685">
    <property type="component" value="Unassembled WGS sequence"/>
</dbReference>
<dbReference type="GO" id="GO:0003700">
    <property type="term" value="F:DNA-binding transcription factor activity"/>
    <property type="evidence" value="ECO:0007669"/>
    <property type="project" value="InterPro"/>
</dbReference>
<evidence type="ECO:0000259" key="4">
    <source>
        <dbReference type="PROSITE" id="PS50987"/>
    </source>
</evidence>
<dbReference type="AlphaFoldDB" id="A0A1G6UI56"/>
<dbReference type="STRING" id="637679.GCA_001550055_00293"/>
<evidence type="ECO:0000256" key="1">
    <source>
        <dbReference type="ARBA" id="ARBA00023015"/>
    </source>
</evidence>
<dbReference type="SMART" id="SM00418">
    <property type="entry name" value="HTH_ARSR"/>
    <property type="match status" value="1"/>
</dbReference>
<dbReference type="CDD" id="cd00090">
    <property type="entry name" value="HTH_ARSR"/>
    <property type="match status" value="1"/>
</dbReference>
<protein>
    <submittedName>
        <fullName evidence="5">Transcriptional regulator, ArsR family</fullName>
    </submittedName>
</protein>
<reference evidence="5 6" key="1">
    <citation type="submission" date="2016-10" db="EMBL/GenBank/DDBJ databases">
        <authorList>
            <person name="de Groot N.N."/>
        </authorList>
    </citation>
    <scope>NUCLEOTIDE SEQUENCE [LARGE SCALE GENOMIC DNA]</scope>
    <source>
        <strain evidence="5 6">CGMCC 1.9109</strain>
    </source>
</reference>
<dbReference type="SUPFAM" id="SSF46785">
    <property type="entry name" value="Winged helix' DNA-binding domain"/>
    <property type="match status" value="1"/>
</dbReference>
<keyword evidence="3" id="KW-0804">Transcription</keyword>
<dbReference type="InterPro" id="IPR036390">
    <property type="entry name" value="WH_DNA-bd_sf"/>
</dbReference>
<dbReference type="RefSeq" id="WP_068308060.1">
    <property type="nucleotide sequence ID" value="NZ_DAIOMO010000003.1"/>
</dbReference>
<feature type="domain" description="HTH arsR-type" evidence="4">
    <location>
        <begin position="1"/>
        <end position="95"/>
    </location>
</feature>
<dbReference type="EMBL" id="FNAK01000001">
    <property type="protein sequence ID" value="SDD40939.1"/>
    <property type="molecule type" value="Genomic_DNA"/>
</dbReference>
<dbReference type="PROSITE" id="PS50987">
    <property type="entry name" value="HTH_ARSR_2"/>
    <property type="match status" value="1"/>
</dbReference>
<evidence type="ECO:0000313" key="5">
    <source>
        <dbReference type="EMBL" id="SDD40939.1"/>
    </source>
</evidence>
<dbReference type="Gene3D" id="1.10.10.10">
    <property type="entry name" value="Winged helix-like DNA-binding domain superfamily/Winged helix DNA-binding domain"/>
    <property type="match status" value="1"/>
</dbReference>
<gene>
    <name evidence="5" type="ORF">SAMN04488071_0597</name>
</gene>